<dbReference type="PROSITE" id="PS50157">
    <property type="entry name" value="ZINC_FINGER_C2H2_2"/>
    <property type="match status" value="1"/>
</dbReference>
<dbReference type="InterPro" id="IPR039327">
    <property type="entry name" value="CON7-like"/>
</dbReference>
<keyword evidence="1" id="KW-0862">Zinc</keyword>
<reference evidence="4 5" key="2">
    <citation type="submission" date="2015-05" db="EMBL/GenBank/DDBJ databases">
        <authorList>
            <person name="Morales-Cruz A."/>
            <person name="Amrine K.C."/>
            <person name="Cantu D."/>
        </authorList>
    </citation>
    <scope>NUCLEOTIDE SEQUENCE [LARGE SCALE GENOMIC DNA]</scope>
    <source>
        <strain evidence="4">UCRPC4</strain>
    </source>
</reference>
<dbReference type="PROSITE" id="PS00028">
    <property type="entry name" value="ZINC_FINGER_C2H2_1"/>
    <property type="match status" value="1"/>
</dbReference>
<reference evidence="4 5" key="1">
    <citation type="submission" date="2015-05" db="EMBL/GenBank/DDBJ databases">
        <title>Distinctive expansion of gene families associated with plant cell wall degradation and secondary metabolism in the genomes of grapevine trunk pathogens.</title>
        <authorList>
            <person name="Lawrence D.P."/>
            <person name="Travadon R."/>
            <person name="Rolshausen P.E."/>
            <person name="Baumgartner K."/>
        </authorList>
    </citation>
    <scope>NUCLEOTIDE SEQUENCE [LARGE SCALE GENOMIC DNA]</scope>
    <source>
        <strain evidence="4">UCRPC4</strain>
    </source>
</reference>
<feature type="compositionally biased region" description="Low complexity" evidence="2">
    <location>
        <begin position="190"/>
        <end position="211"/>
    </location>
</feature>
<proteinExistence type="predicted"/>
<gene>
    <name evidence="4" type="ORF">UCRPC4_g00129</name>
</gene>
<dbReference type="GO" id="GO:0006355">
    <property type="term" value="P:regulation of DNA-templated transcription"/>
    <property type="evidence" value="ECO:0007669"/>
    <property type="project" value="InterPro"/>
</dbReference>
<comment type="caution">
    <text evidence="4">The sequence shown here is derived from an EMBL/GenBank/DDBJ whole genome shotgun (WGS) entry which is preliminary data.</text>
</comment>
<feature type="region of interest" description="Disordered" evidence="2">
    <location>
        <begin position="1"/>
        <end position="94"/>
    </location>
</feature>
<evidence type="ECO:0000259" key="3">
    <source>
        <dbReference type="PROSITE" id="PS50157"/>
    </source>
</evidence>
<evidence type="ECO:0000313" key="4">
    <source>
        <dbReference type="EMBL" id="KKY29160.1"/>
    </source>
</evidence>
<organism evidence="4 5">
    <name type="scientific">Phaeomoniella chlamydospora</name>
    <name type="common">Phaeoacremonium chlamydosporum</name>
    <dbReference type="NCBI Taxonomy" id="158046"/>
    <lineage>
        <taxon>Eukaryota</taxon>
        <taxon>Fungi</taxon>
        <taxon>Dikarya</taxon>
        <taxon>Ascomycota</taxon>
        <taxon>Pezizomycotina</taxon>
        <taxon>Eurotiomycetes</taxon>
        <taxon>Chaetothyriomycetidae</taxon>
        <taxon>Phaeomoniellales</taxon>
        <taxon>Phaeomoniellaceae</taxon>
        <taxon>Phaeomoniella</taxon>
    </lineage>
</organism>
<protein>
    <submittedName>
        <fullName evidence="4">Putative c2h2 transcription factor</fullName>
    </submittedName>
</protein>
<dbReference type="Proteomes" id="UP000053317">
    <property type="component" value="Unassembled WGS sequence"/>
</dbReference>
<feature type="region of interest" description="Disordered" evidence="2">
    <location>
        <begin position="170"/>
        <end position="266"/>
    </location>
</feature>
<dbReference type="EMBL" id="LCWF01000004">
    <property type="protein sequence ID" value="KKY29160.1"/>
    <property type="molecule type" value="Genomic_DNA"/>
</dbReference>
<sequence>MSLQDGQHRHANHINSDNEVPIDPSIAQSSPTYPPPYSPYGAQGHDMSQYQGHPPPNMYGRPDWPPQYAHQHGMPGPYSSPATSMGSASPAVAAGNRPGQLYSFVSIPGAQQHKRPRRRYEEIERMYKCGWNGCEKAYGTLNHLNAHVTMQSHGSKRTPEEFKEIRKEWKARKKEEEQQRKAQEDRDRAAAQAAQPVDGQPADPAQQGQAPSYPGSVRPQLPPIGYAPADGQVPGQYAGQQPGMVYQPQNGQMAYPNNYPHSPYAQGGQVYQQRKHYQLLKHAETSSLTGQRTPI</sequence>
<evidence type="ECO:0000256" key="2">
    <source>
        <dbReference type="SAM" id="MobiDB-lite"/>
    </source>
</evidence>
<name>A0A0G2HLF8_PHACM</name>
<dbReference type="PANTHER" id="PTHR36167:SF3">
    <property type="entry name" value="C2H2 FINGER DOMAIN TRANSCRIPTION FACTOR (EUROFUNG)-RELATED"/>
    <property type="match status" value="1"/>
</dbReference>
<keyword evidence="5" id="KW-1185">Reference proteome</keyword>
<evidence type="ECO:0000313" key="5">
    <source>
        <dbReference type="Proteomes" id="UP000053317"/>
    </source>
</evidence>
<keyword evidence="1" id="KW-0863">Zinc-finger</keyword>
<dbReference type="InterPro" id="IPR013087">
    <property type="entry name" value="Znf_C2H2_type"/>
</dbReference>
<dbReference type="Gene3D" id="3.30.160.60">
    <property type="entry name" value="Classic Zinc Finger"/>
    <property type="match status" value="1"/>
</dbReference>
<keyword evidence="1" id="KW-0479">Metal-binding</keyword>
<dbReference type="AlphaFoldDB" id="A0A0G2HLF8"/>
<dbReference type="GO" id="GO:0008270">
    <property type="term" value="F:zinc ion binding"/>
    <property type="evidence" value="ECO:0007669"/>
    <property type="project" value="UniProtKB-KW"/>
</dbReference>
<dbReference type="OrthoDB" id="1939603at2759"/>
<dbReference type="PANTHER" id="PTHR36167">
    <property type="entry name" value="C2H2 FINGER DOMAIN TRANSCRIPTION FACTOR (EUROFUNG)-RELATED"/>
    <property type="match status" value="1"/>
</dbReference>
<feature type="domain" description="C2H2-type" evidence="3">
    <location>
        <begin position="127"/>
        <end position="158"/>
    </location>
</feature>
<feature type="compositionally biased region" description="Basic and acidic residues" evidence="2">
    <location>
        <begin position="170"/>
        <end position="189"/>
    </location>
</feature>
<accession>A0A0G2HLF8</accession>
<evidence type="ECO:0000256" key="1">
    <source>
        <dbReference type="PROSITE-ProRule" id="PRU00042"/>
    </source>
</evidence>